<dbReference type="STRING" id="349095.SAMN05660299_00719"/>
<keyword evidence="5" id="KW-1185">Reference proteome</keyword>
<dbReference type="Gene3D" id="2.60.40.2020">
    <property type="match status" value="1"/>
</dbReference>
<dbReference type="InterPro" id="IPR018990">
    <property type="entry name" value="Prot_inh_I42_chagasin"/>
</dbReference>
<dbReference type="Proteomes" id="UP000199309">
    <property type="component" value="Unassembled WGS sequence"/>
</dbReference>
<dbReference type="SUPFAM" id="SSF141066">
    <property type="entry name" value="ICP-like"/>
    <property type="match status" value="1"/>
</dbReference>
<evidence type="ECO:0000259" key="3">
    <source>
        <dbReference type="Pfam" id="PF09394"/>
    </source>
</evidence>
<evidence type="ECO:0000313" key="5">
    <source>
        <dbReference type="Proteomes" id="UP000199309"/>
    </source>
</evidence>
<reference evidence="4 5" key="1">
    <citation type="submission" date="2016-10" db="EMBL/GenBank/DDBJ databases">
        <authorList>
            <person name="de Groot N.N."/>
        </authorList>
    </citation>
    <scope>NUCLEOTIDE SEQUENCE [LARGE SCALE GENOMIC DNA]</scope>
    <source>
        <strain evidence="4 5">DSM 16981</strain>
    </source>
</reference>
<organism evidence="4 5">
    <name type="scientific">Megasphaera paucivorans</name>
    <dbReference type="NCBI Taxonomy" id="349095"/>
    <lineage>
        <taxon>Bacteria</taxon>
        <taxon>Bacillati</taxon>
        <taxon>Bacillota</taxon>
        <taxon>Negativicutes</taxon>
        <taxon>Veillonellales</taxon>
        <taxon>Veillonellaceae</taxon>
        <taxon>Megasphaera</taxon>
    </lineage>
</organism>
<accession>A0A1G9SGX1</accession>
<feature type="domain" description="Proteinase inhibitor I42 chagasin" evidence="3">
    <location>
        <begin position="59"/>
        <end position="146"/>
    </location>
</feature>
<gene>
    <name evidence="4" type="ORF">SAMN05660299_00719</name>
</gene>
<sequence length="162" mass="17623">MRIWKRIQWGLMIGICGVVMWVAAPTTAAAEGMAYRELPVGVTVRIDERDTTTVGVEITPGECLRVELLAAGGTGYDWVIDNTALQLLEVKYHTEAPVMHANGLTGGPVRTVFILQAKEGVRGKETVVFSLRRPWEPAGMAAKHVYCDVRVRNGASMPAAAM</sequence>
<dbReference type="OrthoDB" id="1681543at2"/>
<dbReference type="RefSeq" id="WP_091648220.1">
    <property type="nucleotide sequence ID" value="NZ_FNHQ01000005.1"/>
</dbReference>
<dbReference type="InterPro" id="IPR036331">
    <property type="entry name" value="Chagasin-like_sf"/>
</dbReference>
<name>A0A1G9SGX1_9FIRM</name>
<proteinExistence type="predicted"/>
<dbReference type="EMBL" id="FNHQ01000005">
    <property type="protein sequence ID" value="SDM34679.1"/>
    <property type="molecule type" value="Genomic_DNA"/>
</dbReference>
<dbReference type="AlphaFoldDB" id="A0A1G9SGX1"/>
<keyword evidence="2" id="KW-0789">Thiol protease inhibitor</keyword>
<evidence type="ECO:0000313" key="4">
    <source>
        <dbReference type="EMBL" id="SDM34679.1"/>
    </source>
</evidence>
<protein>
    <submittedName>
        <fullName evidence="4">Chagasin family peptidase inhibitor I42</fullName>
    </submittedName>
</protein>
<dbReference type="Pfam" id="PF09394">
    <property type="entry name" value="Inhibitor_I42"/>
    <property type="match status" value="1"/>
</dbReference>
<evidence type="ECO:0000256" key="1">
    <source>
        <dbReference type="ARBA" id="ARBA00022690"/>
    </source>
</evidence>
<keyword evidence="1" id="KW-0646">Protease inhibitor</keyword>
<dbReference type="GO" id="GO:0004869">
    <property type="term" value="F:cysteine-type endopeptidase inhibitor activity"/>
    <property type="evidence" value="ECO:0007669"/>
    <property type="project" value="UniProtKB-KW"/>
</dbReference>
<evidence type="ECO:0000256" key="2">
    <source>
        <dbReference type="ARBA" id="ARBA00022704"/>
    </source>
</evidence>